<name>A0A2H0W832_9BACT</name>
<dbReference type="GO" id="GO:0042276">
    <property type="term" value="P:error-prone translesion synthesis"/>
    <property type="evidence" value="ECO:0007669"/>
    <property type="project" value="TreeGrafter"/>
</dbReference>
<proteinExistence type="inferred from homology"/>
<dbReference type="GO" id="GO:0003887">
    <property type="term" value="F:DNA-directed DNA polymerase activity"/>
    <property type="evidence" value="ECO:0007669"/>
    <property type="project" value="TreeGrafter"/>
</dbReference>
<dbReference type="Gene3D" id="3.40.1170.60">
    <property type="match status" value="1"/>
</dbReference>
<dbReference type="Pfam" id="PF11799">
    <property type="entry name" value="IMS_C"/>
    <property type="match status" value="1"/>
</dbReference>
<dbReference type="InterPro" id="IPR043502">
    <property type="entry name" value="DNA/RNA_pol_sf"/>
</dbReference>
<evidence type="ECO:0000313" key="3">
    <source>
        <dbReference type="EMBL" id="PIS07488.1"/>
    </source>
</evidence>
<dbReference type="PANTHER" id="PTHR11076">
    <property type="entry name" value="DNA REPAIR POLYMERASE UMUC / TRANSFERASE FAMILY MEMBER"/>
    <property type="match status" value="1"/>
</dbReference>
<organism evidence="3 4">
    <name type="scientific">Candidatus Berkelbacteria bacterium CG10_big_fil_rev_8_21_14_0_10_43_13</name>
    <dbReference type="NCBI Taxonomy" id="1974514"/>
    <lineage>
        <taxon>Bacteria</taxon>
        <taxon>Candidatus Berkelbacteria</taxon>
    </lineage>
</organism>
<dbReference type="SUPFAM" id="SSF56672">
    <property type="entry name" value="DNA/RNA polymerases"/>
    <property type="match status" value="1"/>
</dbReference>
<evidence type="ECO:0000313" key="4">
    <source>
        <dbReference type="Proteomes" id="UP000231382"/>
    </source>
</evidence>
<reference evidence="4" key="1">
    <citation type="submission" date="2017-09" db="EMBL/GenBank/DDBJ databases">
        <title>Depth-based differentiation of microbial function through sediment-hosted aquifers and enrichment of novel symbionts in the deep terrestrial subsurface.</title>
        <authorList>
            <person name="Probst A.J."/>
            <person name="Ladd B."/>
            <person name="Jarett J.K."/>
            <person name="Geller-Mcgrath D.E."/>
            <person name="Sieber C.M.K."/>
            <person name="Emerson J.B."/>
            <person name="Anantharaman K."/>
            <person name="Thomas B.C."/>
            <person name="Malmstrom R."/>
            <person name="Stieglmeier M."/>
            <person name="Klingl A."/>
            <person name="Woyke T."/>
            <person name="Ryan C.M."/>
            <person name="Banfield J.F."/>
        </authorList>
    </citation>
    <scope>NUCLEOTIDE SEQUENCE [LARGE SCALE GENOMIC DNA]</scope>
</reference>
<dbReference type="GO" id="GO:0005829">
    <property type="term" value="C:cytosol"/>
    <property type="evidence" value="ECO:0007669"/>
    <property type="project" value="TreeGrafter"/>
</dbReference>
<comment type="similarity">
    <text evidence="1">Belongs to the DNA polymerase type-Y family.</text>
</comment>
<dbReference type="InterPro" id="IPR001126">
    <property type="entry name" value="UmuC"/>
</dbReference>
<dbReference type="PANTHER" id="PTHR11076:SF33">
    <property type="entry name" value="DNA POLYMERASE KAPPA"/>
    <property type="match status" value="1"/>
</dbReference>
<dbReference type="GO" id="GO:0009432">
    <property type="term" value="P:SOS response"/>
    <property type="evidence" value="ECO:0007669"/>
    <property type="project" value="TreeGrafter"/>
</dbReference>
<dbReference type="InterPro" id="IPR017961">
    <property type="entry name" value="DNA_pol_Y-fam_little_finger"/>
</dbReference>
<dbReference type="InterPro" id="IPR043128">
    <property type="entry name" value="Rev_trsase/Diguanyl_cyclase"/>
</dbReference>
<comment type="caution">
    <text evidence="3">The sequence shown here is derived from an EMBL/GenBank/DDBJ whole genome shotgun (WGS) entry which is preliminary data.</text>
</comment>
<accession>A0A2H0W832</accession>
<sequence>MKTGFVCFFVDNFVQFLFGLVYTGDMGINTEPKNYQVLFLDMNSFFASVEQQVRPELRGKPIGVAPYTGDSGCIIAASIEAKRQGVKICRIGEAKKIIPSMTILEARPALYMLYHKEIRKVIEKFTPYYRAMSIDEFAICLTPLDQNYNNSIKLARKIKQTIKSEVGDYLNCSVGISTSKFLAKMAASSQKPDGLVVLNLGQLENFYAKLKLTDLTGVNFRTEARLNFIGIKSPLDFYNCNLSYLSTTLKHAGKNWYYRLRGYEVDDFISKTKTIGHSHVLEPALRDKNSALSVLHKLVFKAGYRLRQENYLAGGVYLTIGFSDRTTFSQSQKSVDFFSDNMTFWQKIELILKKCPWPGQPVSPSVSAGPSPDGSQGGPIYLAVGAFNLKKNKGEQISIFAEIEKRKKLATALDHINDDFGADTVISASMMQAGDSAPDRIPFGRPRYDILH</sequence>
<dbReference type="InterPro" id="IPR050116">
    <property type="entry name" value="DNA_polymerase-Y"/>
</dbReference>
<dbReference type="Pfam" id="PF00817">
    <property type="entry name" value="IMS"/>
    <property type="match status" value="1"/>
</dbReference>
<dbReference type="SUPFAM" id="SSF100879">
    <property type="entry name" value="Lesion bypass DNA polymerase (Y-family), little finger domain"/>
    <property type="match status" value="1"/>
</dbReference>
<evidence type="ECO:0000259" key="2">
    <source>
        <dbReference type="PROSITE" id="PS50173"/>
    </source>
</evidence>
<dbReference type="PROSITE" id="PS50173">
    <property type="entry name" value="UMUC"/>
    <property type="match status" value="1"/>
</dbReference>
<dbReference type="Gene3D" id="3.30.70.270">
    <property type="match status" value="1"/>
</dbReference>
<gene>
    <name evidence="3" type="ORF">COT78_03395</name>
</gene>
<dbReference type="AlphaFoldDB" id="A0A2H0W832"/>
<dbReference type="GO" id="GO:0003684">
    <property type="term" value="F:damaged DNA binding"/>
    <property type="evidence" value="ECO:0007669"/>
    <property type="project" value="InterPro"/>
</dbReference>
<evidence type="ECO:0000256" key="1">
    <source>
        <dbReference type="ARBA" id="ARBA00010945"/>
    </source>
</evidence>
<dbReference type="Proteomes" id="UP000231382">
    <property type="component" value="Unassembled WGS sequence"/>
</dbReference>
<protein>
    <recommendedName>
        <fullName evidence="2">UmuC domain-containing protein</fullName>
    </recommendedName>
</protein>
<dbReference type="InterPro" id="IPR036775">
    <property type="entry name" value="DNA_pol_Y-fam_lit_finger_sf"/>
</dbReference>
<dbReference type="GO" id="GO:0006281">
    <property type="term" value="P:DNA repair"/>
    <property type="evidence" value="ECO:0007669"/>
    <property type="project" value="InterPro"/>
</dbReference>
<feature type="domain" description="UmuC" evidence="2">
    <location>
        <begin position="37"/>
        <end position="219"/>
    </location>
</feature>
<dbReference type="EMBL" id="PEZW01000021">
    <property type="protein sequence ID" value="PIS07488.1"/>
    <property type="molecule type" value="Genomic_DNA"/>
</dbReference>